<feature type="compositionally biased region" description="Polar residues" evidence="1">
    <location>
        <begin position="238"/>
        <end position="249"/>
    </location>
</feature>
<organism evidence="2 3">
    <name type="scientific">Hohenbuehelia grisea</name>
    <dbReference type="NCBI Taxonomy" id="104357"/>
    <lineage>
        <taxon>Eukaryota</taxon>
        <taxon>Fungi</taxon>
        <taxon>Dikarya</taxon>
        <taxon>Basidiomycota</taxon>
        <taxon>Agaricomycotina</taxon>
        <taxon>Agaricomycetes</taxon>
        <taxon>Agaricomycetidae</taxon>
        <taxon>Agaricales</taxon>
        <taxon>Pleurotineae</taxon>
        <taxon>Pleurotaceae</taxon>
        <taxon>Hohenbuehelia</taxon>
    </lineage>
</organism>
<feature type="compositionally biased region" description="Low complexity" evidence="1">
    <location>
        <begin position="250"/>
        <end position="268"/>
    </location>
</feature>
<keyword evidence="3" id="KW-1185">Reference proteome</keyword>
<feature type="compositionally biased region" description="Polar residues" evidence="1">
    <location>
        <begin position="184"/>
        <end position="197"/>
    </location>
</feature>
<protein>
    <submittedName>
        <fullName evidence="2">Uncharacterized protein</fullName>
    </submittedName>
</protein>
<feature type="compositionally biased region" description="Polar residues" evidence="1">
    <location>
        <begin position="397"/>
        <end position="409"/>
    </location>
</feature>
<feature type="region of interest" description="Disordered" evidence="1">
    <location>
        <begin position="1"/>
        <end position="123"/>
    </location>
</feature>
<feature type="compositionally biased region" description="Polar residues" evidence="1">
    <location>
        <begin position="341"/>
        <end position="351"/>
    </location>
</feature>
<feature type="region of interest" description="Disordered" evidence="1">
    <location>
        <begin position="331"/>
        <end position="356"/>
    </location>
</feature>
<feature type="region of interest" description="Disordered" evidence="1">
    <location>
        <begin position="146"/>
        <end position="199"/>
    </location>
</feature>
<evidence type="ECO:0000313" key="2">
    <source>
        <dbReference type="EMBL" id="KAL0955025.1"/>
    </source>
</evidence>
<feature type="compositionally biased region" description="Pro residues" evidence="1">
    <location>
        <begin position="826"/>
        <end position="841"/>
    </location>
</feature>
<feature type="region of interest" description="Disordered" evidence="1">
    <location>
        <begin position="712"/>
        <end position="735"/>
    </location>
</feature>
<feature type="region of interest" description="Disordered" evidence="1">
    <location>
        <begin position="236"/>
        <end position="303"/>
    </location>
</feature>
<feature type="region of interest" description="Disordered" evidence="1">
    <location>
        <begin position="822"/>
        <end position="887"/>
    </location>
</feature>
<name>A0ABR3JH08_9AGAR</name>
<evidence type="ECO:0000256" key="1">
    <source>
        <dbReference type="SAM" id="MobiDB-lite"/>
    </source>
</evidence>
<reference evidence="3" key="1">
    <citation type="submission" date="2024-06" db="EMBL/GenBank/DDBJ databases">
        <title>Multi-omics analyses provide insights into the biosynthesis of the anticancer antibiotic pleurotin in Hohenbuehelia grisea.</title>
        <authorList>
            <person name="Weaver J.A."/>
            <person name="Alberti F."/>
        </authorList>
    </citation>
    <scope>NUCLEOTIDE SEQUENCE [LARGE SCALE GENOMIC DNA]</scope>
    <source>
        <strain evidence="3">T-177</strain>
    </source>
</reference>
<feature type="region of interest" description="Disordered" evidence="1">
    <location>
        <begin position="555"/>
        <end position="577"/>
    </location>
</feature>
<feature type="compositionally biased region" description="Low complexity" evidence="1">
    <location>
        <begin position="555"/>
        <end position="571"/>
    </location>
</feature>
<feature type="region of interest" description="Disordered" evidence="1">
    <location>
        <begin position="368"/>
        <end position="421"/>
    </location>
</feature>
<comment type="caution">
    <text evidence="2">The sequence shown here is derived from an EMBL/GenBank/DDBJ whole genome shotgun (WGS) entry which is preliminary data.</text>
</comment>
<sequence length="954" mass="99588">MLDDDEDSLFGSPPPEVAPAITRGRSPSPLLALPGSSTAASSILLPSTSNPIASTSSSWPSAPSATPSINISEFRPEPQLRPPRQRPQRPKPKPKAQQTRSTTPRPGPQIELPGPDDDLPPNFLRNHSALLGLAGLVGHVRPANLTVPRGESHRRGSTPSNPIVLDDNDNEPSTTRKSVRNAPRTFSSTSRPLSNIDPSILPAPSNAEIVAALMKQRDVFPVLESILKLIARAGSQVAAGQNQNQRSPWSSVSERTSRASSVSSTSSAPPTKRRKLNNVPAGATDWDVPYPFSPGEGPEAYSGAWEQTRGRQLVEQLVGLVKNAAKQAAVTRYNKQRSSQRPRPTQANQGWTEDPDVVHKYYRPRTAAAAYGATPGEADISTRRSLPRARESSSSSNAKENATDSASTPVPTPQVALGASSPFTGSIATSAIPSPTSSFGELPNPDQATLNAWLALLQAIPPQEQPSPADTLEGDNTQPGDFGMFDMTNIGDFDIPGFDLSNFDFSGNTEVFSAPIPAGPAGTGQEVEDSSGMWSMSFPYSIVPDLDISPLPGVASTSSTDPTTFSPAPASFTHNPPVSGDTNIDPELLALSANVHTLPVPATSTTSQATIAVPPNPEIDVLAELTGSAITVAPENAATPFALDGLDLDSLVSTNGPPSLASPGPSTMSRAESPQVVTPVASGFGALDAPSAGVDGHADHVGFDLLGLGVDANTPTLPSKPDKGKGKAREDQTSSVDLEALFTGSMGMIGEHLASGGSAAGVQQDLTSMVGAQLSSLGMLSLLLRGGSFSDPTPLHPSTSSSTSTAGGLLAGVPSSFLLPGFPTALPTPPTMPSAPPPPLQPSTTVVNQQHASHVRPSLFQAKPTPSELPRHRRTQAQPKDPALQRAHRAEVLKQARERRLALVAELERAKVELWECTVEQGVLAQLGREVDKMGFASGVVGGGSSSSTSVVQR</sequence>
<evidence type="ECO:0000313" key="3">
    <source>
        <dbReference type="Proteomes" id="UP001556367"/>
    </source>
</evidence>
<feature type="compositionally biased region" description="Basic and acidic residues" evidence="1">
    <location>
        <begin position="720"/>
        <end position="732"/>
    </location>
</feature>
<feature type="compositionally biased region" description="Low complexity" evidence="1">
    <location>
        <begin position="26"/>
        <end position="68"/>
    </location>
</feature>
<dbReference type="EMBL" id="JASNQZ010000007">
    <property type="protein sequence ID" value="KAL0955025.1"/>
    <property type="molecule type" value="Genomic_DNA"/>
</dbReference>
<gene>
    <name evidence="2" type="ORF">HGRIS_003944</name>
</gene>
<feature type="compositionally biased region" description="Basic residues" evidence="1">
    <location>
        <begin position="83"/>
        <end position="94"/>
    </location>
</feature>
<proteinExistence type="predicted"/>
<dbReference type="Proteomes" id="UP001556367">
    <property type="component" value="Unassembled WGS sequence"/>
</dbReference>
<accession>A0ABR3JH08</accession>